<evidence type="ECO:0000313" key="3">
    <source>
        <dbReference type="EMBL" id="SHF75668.1"/>
    </source>
</evidence>
<accession>A0A1M5E8U3</accession>
<sequence>MKATIVTIGDEILIGQIVDTNSGFIAKSLDKIGIEINEMISISDDKNHILDTFAKLQNTVDLVIITGGLGPTKDDITKKTFCDYFDDELIVDKKIEKHVIELIERAMNRKASQINKDQALVPSKCIVLHNQVGTAPGMWMKKENTVFISLPGVPYEMKYIVEQEIIPKIVSEYKRPYIIHKTIITYGQGESLVAERIEDWENNLPEFIKLAYLPAPGRVRLRLSARGVDKEKLEAALDERVSSLNAIISDIIFGFDDNETIEVVLGQLMTKQNLTLSTAESCTGGKIAQLLTSVAGASNYFKGSVVSYATQVKIDILGIDENLIKEYSVVSAEVTKAMALSVKKLFKTDFAIATTGNAGPDKGDSDVEIGTVFIALATPTNIIVEEFHFGQPREKVIDRAVIKSLELLQKEILKNLQ</sequence>
<dbReference type="NCBIfam" id="TIGR00177">
    <property type="entry name" value="molyb_syn"/>
    <property type="match status" value="1"/>
</dbReference>
<dbReference type="Gene3D" id="3.40.980.10">
    <property type="entry name" value="MoaB/Mog-like domain"/>
    <property type="match status" value="1"/>
</dbReference>
<name>A0A1M5E8U3_9FLAO</name>
<dbReference type="Gene3D" id="3.30.70.2860">
    <property type="match status" value="1"/>
</dbReference>
<dbReference type="CDD" id="cd00885">
    <property type="entry name" value="cinA"/>
    <property type="match status" value="1"/>
</dbReference>
<organism evidence="3 4">
    <name type="scientific">Flavobacterium segetis</name>
    <dbReference type="NCBI Taxonomy" id="271157"/>
    <lineage>
        <taxon>Bacteria</taxon>
        <taxon>Pseudomonadati</taxon>
        <taxon>Bacteroidota</taxon>
        <taxon>Flavobacteriia</taxon>
        <taxon>Flavobacteriales</taxon>
        <taxon>Flavobacteriaceae</taxon>
        <taxon>Flavobacterium</taxon>
    </lineage>
</organism>
<comment type="similarity">
    <text evidence="1">Belongs to the CinA family.</text>
</comment>
<dbReference type="AlphaFoldDB" id="A0A1M5E8U3"/>
<dbReference type="InterPro" id="IPR050101">
    <property type="entry name" value="CinA"/>
</dbReference>
<dbReference type="PIRSF" id="PIRSF006728">
    <property type="entry name" value="CinA"/>
    <property type="match status" value="1"/>
</dbReference>
<dbReference type="InterPro" id="IPR008136">
    <property type="entry name" value="CinA_C"/>
</dbReference>
<gene>
    <name evidence="3" type="ORF">SAMN05444396_101234</name>
</gene>
<dbReference type="OrthoDB" id="9801454at2"/>
<dbReference type="SMART" id="SM00852">
    <property type="entry name" value="MoCF_biosynth"/>
    <property type="match status" value="1"/>
</dbReference>
<dbReference type="Proteomes" id="UP000184036">
    <property type="component" value="Unassembled WGS sequence"/>
</dbReference>
<dbReference type="Pfam" id="PF02464">
    <property type="entry name" value="CinA"/>
    <property type="match status" value="1"/>
</dbReference>
<proteinExistence type="inferred from homology"/>
<dbReference type="EMBL" id="FQWE01000001">
    <property type="protein sequence ID" value="SHF75668.1"/>
    <property type="molecule type" value="Genomic_DNA"/>
</dbReference>
<dbReference type="NCBIfam" id="TIGR00200">
    <property type="entry name" value="cinA_nterm"/>
    <property type="match status" value="1"/>
</dbReference>
<dbReference type="SUPFAM" id="SSF53218">
    <property type="entry name" value="Molybdenum cofactor biosynthesis proteins"/>
    <property type="match status" value="1"/>
</dbReference>
<dbReference type="Pfam" id="PF00994">
    <property type="entry name" value="MoCF_biosynth"/>
    <property type="match status" value="1"/>
</dbReference>
<dbReference type="PANTHER" id="PTHR13939">
    <property type="entry name" value="NICOTINAMIDE-NUCLEOTIDE AMIDOHYDROLASE PNCC"/>
    <property type="match status" value="1"/>
</dbReference>
<dbReference type="Pfam" id="PF18146">
    <property type="entry name" value="CinA_KH"/>
    <property type="match status" value="1"/>
</dbReference>
<protein>
    <recommendedName>
        <fullName evidence="1">CinA-like protein</fullName>
    </recommendedName>
</protein>
<dbReference type="NCBIfam" id="TIGR00199">
    <property type="entry name" value="PncC_domain"/>
    <property type="match status" value="1"/>
</dbReference>
<dbReference type="InterPro" id="IPR008135">
    <property type="entry name" value="Competence-induced_CinA"/>
</dbReference>
<dbReference type="STRING" id="271157.SAMN05444396_101234"/>
<dbReference type="InterPro" id="IPR001453">
    <property type="entry name" value="MoaB/Mog_dom"/>
</dbReference>
<dbReference type="InterPro" id="IPR041424">
    <property type="entry name" value="CinA_KH"/>
</dbReference>
<reference evidence="4" key="1">
    <citation type="submission" date="2016-11" db="EMBL/GenBank/DDBJ databases">
        <authorList>
            <person name="Varghese N."/>
            <person name="Submissions S."/>
        </authorList>
    </citation>
    <scope>NUCLEOTIDE SEQUENCE [LARGE SCALE GENOMIC DNA]</scope>
    <source>
        <strain evidence="4">DSM 19741</strain>
    </source>
</reference>
<keyword evidence="4" id="KW-1185">Reference proteome</keyword>
<dbReference type="InterPro" id="IPR036425">
    <property type="entry name" value="MoaB/Mog-like_dom_sf"/>
</dbReference>
<dbReference type="HAMAP" id="MF_00226_B">
    <property type="entry name" value="CinA_B"/>
    <property type="match status" value="1"/>
</dbReference>
<dbReference type="Gene3D" id="3.90.950.20">
    <property type="entry name" value="CinA-like"/>
    <property type="match status" value="1"/>
</dbReference>
<feature type="domain" description="MoaB/Mog" evidence="2">
    <location>
        <begin position="4"/>
        <end position="172"/>
    </location>
</feature>
<evidence type="ECO:0000259" key="2">
    <source>
        <dbReference type="SMART" id="SM00852"/>
    </source>
</evidence>
<dbReference type="PANTHER" id="PTHR13939:SF0">
    <property type="entry name" value="NMN AMIDOHYDROLASE-LIKE PROTEIN YFAY"/>
    <property type="match status" value="1"/>
</dbReference>
<dbReference type="RefSeq" id="WP_072987713.1">
    <property type="nucleotide sequence ID" value="NZ_FQWE01000001.1"/>
</dbReference>
<evidence type="ECO:0000313" key="4">
    <source>
        <dbReference type="Proteomes" id="UP000184036"/>
    </source>
</evidence>
<dbReference type="SUPFAM" id="SSF142433">
    <property type="entry name" value="CinA-like"/>
    <property type="match status" value="1"/>
</dbReference>
<evidence type="ECO:0000256" key="1">
    <source>
        <dbReference type="HAMAP-Rule" id="MF_00226"/>
    </source>
</evidence>
<dbReference type="InterPro" id="IPR036653">
    <property type="entry name" value="CinA-like_C"/>
</dbReference>